<gene>
    <name evidence="2" type="ORF">ACZ11_06215</name>
</gene>
<dbReference type="Proteomes" id="UP000037326">
    <property type="component" value="Unassembled WGS sequence"/>
</dbReference>
<proteinExistence type="predicted"/>
<evidence type="ECO:0000313" key="2">
    <source>
        <dbReference type="EMBL" id="KMY31786.1"/>
    </source>
</evidence>
<sequence length="346" mass="39617">MKKYMMVSALATLLIAGCSSKDIDKESERPAVKEENKESVVEDSKQEVSENTVAEKSGSIITLGDRAVEIFYGNPENALRYSKAISSLKQALGENVTVYNMVVPTSVEFALPKKYQHMSTPQKSVIDEIYGNLDSEIKNVNAYEALEKHKNEYLYFNTDHHWTSLGAYYAYEQFAKEAGFKEKSLDEYEKYSKEDFLGTLFTQTQDTKLKEKKDIVEYYKIPVDYEVYRYEKGNENTAVSSTLYADYADGVNAYSVFLHGDFPLVKIKNNDSNNGKKLVVVKESYGNAFVPFLIPHYDELYVVDSRYYNSGFKKLIDEQEIKEVLFINNIFATNTAKIVKTLERLQ</sequence>
<dbReference type="EMBL" id="LFXJ01000005">
    <property type="protein sequence ID" value="KMY31786.1"/>
    <property type="molecule type" value="Genomic_DNA"/>
</dbReference>
<feature type="compositionally biased region" description="Basic and acidic residues" evidence="1">
    <location>
        <begin position="26"/>
        <end position="48"/>
    </location>
</feature>
<dbReference type="OrthoDB" id="175771at2"/>
<dbReference type="PATRIC" id="fig|582475.4.peg.704"/>
<comment type="caution">
    <text evidence="2">The sequence shown here is derived from an EMBL/GenBank/DDBJ whole genome shotgun (WGS) entry which is preliminary data.</text>
</comment>
<evidence type="ECO:0008006" key="4">
    <source>
        <dbReference type="Google" id="ProtNLM"/>
    </source>
</evidence>
<dbReference type="PROSITE" id="PS51257">
    <property type="entry name" value="PROKAR_LIPOPROTEIN"/>
    <property type="match status" value="1"/>
</dbReference>
<accession>A0A0K9FCE3</accession>
<organism evidence="2 3">
    <name type="scientific">Lysinibacillus xylanilyticus</name>
    <dbReference type="NCBI Taxonomy" id="582475"/>
    <lineage>
        <taxon>Bacteria</taxon>
        <taxon>Bacillati</taxon>
        <taxon>Bacillota</taxon>
        <taxon>Bacilli</taxon>
        <taxon>Bacillales</taxon>
        <taxon>Bacillaceae</taxon>
        <taxon>Lysinibacillus</taxon>
    </lineage>
</organism>
<dbReference type="Pfam" id="PF14286">
    <property type="entry name" value="DHHW"/>
    <property type="match status" value="1"/>
</dbReference>
<feature type="region of interest" description="Disordered" evidence="1">
    <location>
        <begin position="26"/>
        <end position="49"/>
    </location>
</feature>
<evidence type="ECO:0000256" key="1">
    <source>
        <dbReference type="SAM" id="MobiDB-lite"/>
    </source>
</evidence>
<dbReference type="InterPro" id="IPR025945">
    <property type="entry name" value="DHHW"/>
</dbReference>
<reference evidence="3" key="1">
    <citation type="submission" date="2015-07" db="EMBL/GenBank/DDBJ databases">
        <authorList>
            <consortium name="Consortium for Microbial Forensics and Genomics (microFORGE)"/>
            <person name="Knight B.M."/>
            <person name="Roberts D.P."/>
            <person name="Lin D."/>
            <person name="Hari K."/>
            <person name="Fletcher J."/>
            <person name="Melcher U."/>
            <person name="Blagden T."/>
            <person name="Winegar R.A."/>
        </authorList>
    </citation>
    <scope>NUCLEOTIDE SEQUENCE [LARGE SCALE GENOMIC DNA]</scope>
    <source>
        <strain evidence="3">DSM 23493</strain>
    </source>
</reference>
<name>A0A0K9FCE3_9BACI</name>
<dbReference type="AlphaFoldDB" id="A0A0K9FCE3"/>
<evidence type="ECO:0000313" key="3">
    <source>
        <dbReference type="Proteomes" id="UP000037326"/>
    </source>
</evidence>
<protein>
    <recommendedName>
        <fullName evidence="4">AlgX/AlgJ SGNH hydrolase-like domain-containing protein</fullName>
    </recommendedName>
</protein>